<organism evidence="3 4">
    <name type="scientific">Toxocara canis</name>
    <name type="common">Canine roundworm</name>
    <dbReference type="NCBI Taxonomy" id="6265"/>
    <lineage>
        <taxon>Eukaryota</taxon>
        <taxon>Metazoa</taxon>
        <taxon>Ecdysozoa</taxon>
        <taxon>Nematoda</taxon>
        <taxon>Chromadorea</taxon>
        <taxon>Rhabditida</taxon>
        <taxon>Spirurina</taxon>
        <taxon>Ascaridomorpha</taxon>
        <taxon>Ascaridoidea</taxon>
        <taxon>Toxocaridae</taxon>
        <taxon>Toxocara</taxon>
    </lineage>
</organism>
<name>A0A0B2W1M5_TOXCA</name>
<proteinExistence type="predicted"/>
<dbReference type="SUPFAM" id="SSF56112">
    <property type="entry name" value="Protein kinase-like (PK-like)"/>
    <property type="match status" value="1"/>
</dbReference>
<dbReference type="PROSITE" id="PS50011">
    <property type="entry name" value="PROTEIN_KINASE_DOM"/>
    <property type="match status" value="1"/>
</dbReference>
<feature type="domain" description="Protein kinase" evidence="2">
    <location>
        <begin position="42"/>
        <end position="316"/>
    </location>
</feature>
<accession>A0A0B2W1M5</accession>
<evidence type="ECO:0000256" key="1">
    <source>
        <dbReference type="SAM" id="MobiDB-lite"/>
    </source>
</evidence>
<feature type="compositionally biased region" description="Polar residues" evidence="1">
    <location>
        <begin position="333"/>
        <end position="350"/>
    </location>
</feature>
<dbReference type="SMART" id="SM00220">
    <property type="entry name" value="S_TKc"/>
    <property type="match status" value="1"/>
</dbReference>
<dbReference type="EMBL" id="JPKZ01000420">
    <property type="protein sequence ID" value="KHN87554.1"/>
    <property type="molecule type" value="Genomic_DNA"/>
</dbReference>
<dbReference type="Gene3D" id="1.10.510.10">
    <property type="entry name" value="Transferase(Phosphotransferase) domain 1"/>
    <property type="match status" value="1"/>
</dbReference>
<evidence type="ECO:0000313" key="3">
    <source>
        <dbReference type="EMBL" id="KHN87554.1"/>
    </source>
</evidence>
<dbReference type="STRING" id="6265.A0A0B2W1M5"/>
<keyword evidence="3" id="KW-0808">Transferase</keyword>
<keyword evidence="3" id="KW-0418">Kinase</keyword>
<dbReference type="GO" id="GO:0004672">
    <property type="term" value="F:protein kinase activity"/>
    <property type="evidence" value="ECO:0007669"/>
    <property type="project" value="InterPro"/>
</dbReference>
<feature type="region of interest" description="Disordered" evidence="1">
    <location>
        <begin position="330"/>
        <end position="350"/>
    </location>
</feature>
<dbReference type="InterPro" id="IPR000719">
    <property type="entry name" value="Prot_kinase_dom"/>
</dbReference>
<protein>
    <submittedName>
        <fullName evidence="3">Putative serine/threonine-protein kinase</fullName>
    </submittedName>
</protein>
<dbReference type="PANTHER" id="PTHR11909">
    <property type="entry name" value="CASEIN KINASE-RELATED"/>
    <property type="match status" value="1"/>
</dbReference>
<dbReference type="InterPro" id="IPR011009">
    <property type="entry name" value="Kinase-like_dom_sf"/>
</dbReference>
<evidence type="ECO:0000313" key="4">
    <source>
        <dbReference type="Proteomes" id="UP000031036"/>
    </source>
</evidence>
<gene>
    <name evidence="3" type="ORF">Tcan_03224</name>
</gene>
<comment type="caution">
    <text evidence="3">The sequence shown here is derived from an EMBL/GenBank/DDBJ whole genome shotgun (WGS) entry which is preliminary data.</text>
</comment>
<dbReference type="GO" id="GO:0005524">
    <property type="term" value="F:ATP binding"/>
    <property type="evidence" value="ECO:0007669"/>
    <property type="project" value="InterPro"/>
</dbReference>
<dbReference type="Proteomes" id="UP000031036">
    <property type="component" value="Unassembled WGS sequence"/>
</dbReference>
<feature type="region of interest" description="Disordered" evidence="1">
    <location>
        <begin position="1"/>
        <end position="22"/>
    </location>
</feature>
<dbReference type="InterPro" id="IPR050235">
    <property type="entry name" value="CK1_Ser-Thr_kinase"/>
</dbReference>
<reference evidence="3 4" key="1">
    <citation type="submission" date="2014-11" db="EMBL/GenBank/DDBJ databases">
        <title>Genetic blueprint of the zoonotic pathogen Toxocara canis.</title>
        <authorList>
            <person name="Zhu X.-Q."/>
            <person name="Korhonen P.K."/>
            <person name="Cai H."/>
            <person name="Young N.D."/>
            <person name="Nejsum P."/>
            <person name="von Samson-Himmelstjerna G."/>
            <person name="Boag P.R."/>
            <person name="Tan P."/>
            <person name="Li Q."/>
            <person name="Min J."/>
            <person name="Yang Y."/>
            <person name="Wang X."/>
            <person name="Fang X."/>
            <person name="Hall R.S."/>
            <person name="Hofmann A."/>
            <person name="Sternberg P.W."/>
            <person name="Jex A.R."/>
            <person name="Gasser R.B."/>
        </authorList>
    </citation>
    <scope>NUCLEOTIDE SEQUENCE [LARGE SCALE GENOMIC DNA]</scope>
    <source>
        <strain evidence="3">PN_DK_2014</strain>
    </source>
</reference>
<dbReference type="AlphaFoldDB" id="A0A0B2W1M5"/>
<dbReference type="OrthoDB" id="5800476at2759"/>
<dbReference type="Pfam" id="PF00069">
    <property type="entry name" value="Pkinase"/>
    <property type="match status" value="1"/>
</dbReference>
<sequence length="350" mass="39826">MTATWKVNTPARKSPNTSFSSVVDSRPQFAEGTFIESKAVRYMIRSKIGESHYGVVLAVENERGNRLAIKIEWRDPNDVEPKLSVEIMLLRALRQSSFSPHFIDYIDRSSKPTFHMMVTSLVGLSLDRIAREKLLSHCSALKVMQQAHEAIREVHRIGYIHRDVRPSCFCIGLRSKKNLIYLVNFGNAAIYQKGRKLREPRNVVPMKGHLTYASLSSHNRKEQAPRDDYEMLIYTIVDLCNTLPWKSLKRSDEVRMRKEDIRTTNRAKFFDKLGVKAMSQLLDYLDGLSYFDAIDEDFIAKIINEAANEIGQHDIKSVLFDWEVAGEGALKGSTHSEPTSSAEALDNTSA</sequence>
<evidence type="ECO:0000259" key="2">
    <source>
        <dbReference type="PROSITE" id="PS50011"/>
    </source>
</evidence>
<keyword evidence="4" id="KW-1185">Reference proteome</keyword>